<feature type="domain" description="4'-phosphopantetheinyl transferase N-terminal" evidence="4">
    <location>
        <begin position="24"/>
        <end position="103"/>
    </location>
</feature>
<proteinExistence type="inferred from homology"/>
<name>A0A8J7PJA1_9PROT</name>
<dbReference type="InterPro" id="IPR037143">
    <property type="entry name" value="4-PPantetheinyl_Trfase_dom_sf"/>
</dbReference>
<organism evidence="5 6">
    <name type="scientific">Candidatus Paracaedimonas acanthamoebae</name>
    <dbReference type="NCBI Taxonomy" id="244581"/>
    <lineage>
        <taxon>Bacteria</taxon>
        <taxon>Pseudomonadati</taxon>
        <taxon>Pseudomonadota</taxon>
        <taxon>Alphaproteobacteria</taxon>
        <taxon>Holosporales</taxon>
        <taxon>Caedimonadaceae</taxon>
        <taxon>Candidatus Paracaedimonas</taxon>
    </lineage>
</organism>
<feature type="domain" description="4'-phosphopantetheinyl transferase" evidence="3">
    <location>
        <begin position="110"/>
        <end position="179"/>
    </location>
</feature>
<evidence type="ECO:0000256" key="2">
    <source>
        <dbReference type="ARBA" id="ARBA00022679"/>
    </source>
</evidence>
<dbReference type="Gene3D" id="3.90.470.20">
    <property type="entry name" value="4'-phosphopantetheinyl transferase domain"/>
    <property type="match status" value="2"/>
</dbReference>
<dbReference type="GO" id="GO:0008897">
    <property type="term" value="F:holo-[acyl-carrier-protein] synthase activity"/>
    <property type="evidence" value="ECO:0007669"/>
    <property type="project" value="InterPro"/>
</dbReference>
<keyword evidence="2 5" id="KW-0808">Transferase</keyword>
<evidence type="ECO:0000313" key="6">
    <source>
        <dbReference type="Proteomes" id="UP000664414"/>
    </source>
</evidence>
<protein>
    <submittedName>
        <fullName evidence="5">4'-phosphopantetheinyl transferase superfamily protein</fullName>
    </submittedName>
</protein>
<evidence type="ECO:0000259" key="4">
    <source>
        <dbReference type="Pfam" id="PF22624"/>
    </source>
</evidence>
<dbReference type="InterPro" id="IPR050559">
    <property type="entry name" value="P-Pant_transferase_sf"/>
</dbReference>
<comment type="similarity">
    <text evidence="1">Belongs to the P-Pant transferase superfamily. Gsp/Sfp/HetI/AcpT family.</text>
</comment>
<dbReference type="GO" id="GO:0019878">
    <property type="term" value="P:lysine biosynthetic process via aminoadipic acid"/>
    <property type="evidence" value="ECO:0007669"/>
    <property type="project" value="TreeGrafter"/>
</dbReference>
<dbReference type="InterPro" id="IPR008278">
    <property type="entry name" value="4-PPantetheinyl_Trfase_dom"/>
</dbReference>
<gene>
    <name evidence="5" type="ORF">J0H12_04855</name>
</gene>
<dbReference type="EMBL" id="JAFKGL010000019">
    <property type="protein sequence ID" value="MBN9413235.1"/>
    <property type="molecule type" value="Genomic_DNA"/>
</dbReference>
<dbReference type="PANTHER" id="PTHR12215">
    <property type="entry name" value="PHOSPHOPANTETHEINE TRANSFERASE"/>
    <property type="match status" value="1"/>
</dbReference>
<dbReference type="GO" id="GO:0000287">
    <property type="term" value="F:magnesium ion binding"/>
    <property type="evidence" value="ECO:0007669"/>
    <property type="project" value="InterPro"/>
</dbReference>
<evidence type="ECO:0000259" key="3">
    <source>
        <dbReference type="Pfam" id="PF01648"/>
    </source>
</evidence>
<evidence type="ECO:0000256" key="1">
    <source>
        <dbReference type="ARBA" id="ARBA00010990"/>
    </source>
</evidence>
<sequence length="233" mass="27193">MLLPSNEIHIWSACLLENEPNIPYFLSTLSKDEYHKARNFKFQKDQQGFIISRGILRCLLGRYLNEEPQRIEILYNLWGKPSLSSTHSLHFNLSHSKKYAIYAFTRSYELGVDLEYIDSTLNIEDLAFTILSPQERLYWEKVAPEKKIHAFFKLWVLKESLLKASGKGWLSDEKVLSLATLKTLNIFTAHNIVNEKGIFLYYFETIPGYASALCTKGPRLYPSHYTWEFHKST</sequence>
<comment type="caution">
    <text evidence="5">The sequence shown here is derived from an EMBL/GenBank/DDBJ whole genome shotgun (WGS) entry which is preliminary data.</text>
</comment>
<dbReference type="PANTHER" id="PTHR12215:SF10">
    <property type="entry name" value="L-AMINOADIPATE-SEMIALDEHYDE DEHYDROGENASE-PHOSPHOPANTETHEINYL TRANSFERASE"/>
    <property type="match status" value="1"/>
</dbReference>
<reference evidence="5" key="1">
    <citation type="submission" date="2021-02" db="EMBL/GenBank/DDBJ databases">
        <title>Thiocyanate and organic carbon inputs drive convergent selection for specific autotrophic Afipia and Thiobacillus strains within complex microbiomes.</title>
        <authorList>
            <person name="Huddy R.J."/>
            <person name="Sachdeva R."/>
            <person name="Kadzinga F."/>
            <person name="Kantor R.S."/>
            <person name="Harrison S.T.L."/>
            <person name="Banfield J.F."/>
        </authorList>
    </citation>
    <scope>NUCLEOTIDE SEQUENCE</scope>
    <source>
        <strain evidence="5">SCN18_10_11_15_R4_P_38_20</strain>
    </source>
</reference>
<dbReference type="SUPFAM" id="SSF56214">
    <property type="entry name" value="4'-phosphopantetheinyl transferase"/>
    <property type="match status" value="2"/>
</dbReference>
<dbReference type="GO" id="GO:0005829">
    <property type="term" value="C:cytosol"/>
    <property type="evidence" value="ECO:0007669"/>
    <property type="project" value="TreeGrafter"/>
</dbReference>
<dbReference type="InterPro" id="IPR055066">
    <property type="entry name" value="AASDHPPT_N"/>
</dbReference>
<accession>A0A8J7PJA1</accession>
<dbReference type="Proteomes" id="UP000664414">
    <property type="component" value="Unassembled WGS sequence"/>
</dbReference>
<dbReference type="AlphaFoldDB" id="A0A8J7PJA1"/>
<evidence type="ECO:0000313" key="5">
    <source>
        <dbReference type="EMBL" id="MBN9413235.1"/>
    </source>
</evidence>
<dbReference type="Pfam" id="PF01648">
    <property type="entry name" value="ACPS"/>
    <property type="match status" value="1"/>
</dbReference>
<dbReference type="Pfam" id="PF22624">
    <property type="entry name" value="AASDHPPT_N"/>
    <property type="match status" value="1"/>
</dbReference>